<dbReference type="KEGG" id="pco:PHACADRAFT_212814"/>
<evidence type="ECO:0000313" key="3">
    <source>
        <dbReference type="Proteomes" id="UP000008370"/>
    </source>
</evidence>
<accession>K5UMI4</accession>
<feature type="region of interest" description="Disordered" evidence="1">
    <location>
        <begin position="23"/>
        <end position="56"/>
    </location>
</feature>
<dbReference type="GeneID" id="18913288"/>
<feature type="region of interest" description="Disordered" evidence="1">
    <location>
        <begin position="71"/>
        <end position="135"/>
    </location>
</feature>
<dbReference type="InParanoid" id="K5UMI4"/>
<dbReference type="EMBL" id="JH930477">
    <property type="protein sequence ID" value="EKM50896.1"/>
    <property type="molecule type" value="Genomic_DNA"/>
</dbReference>
<dbReference type="Proteomes" id="UP000008370">
    <property type="component" value="Unassembled WGS sequence"/>
</dbReference>
<evidence type="ECO:0000313" key="2">
    <source>
        <dbReference type="EMBL" id="EKM50896.1"/>
    </source>
</evidence>
<dbReference type="AlphaFoldDB" id="K5UMI4"/>
<dbReference type="RefSeq" id="XP_007400063.1">
    <property type="nucleotide sequence ID" value="XM_007400001.1"/>
</dbReference>
<reference evidence="2 3" key="1">
    <citation type="journal article" date="2012" name="BMC Genomics">
        <title>Comparative genomics of the white-rot fungi, Phanerochaete carnosa and P. chrysosporium, to elucidate the genetic basis of the distinct wood types they colonize.</title>
        <authorList>
            <person name="Suzuki H."/>
            <person name="MacDonald J."/>
            <person name="Syed K."/>
            <person name="Salamov A."/>
            <person name="Hori C."/>
            <person name="Aerts A."/>
            <person name="Henrissat B."/>
            <person name="Wiebenga A."/>
            <person name="vanKuyk P.A."/>
            <person name="Barry K."/>
            <person name="Lindquist E."/>
            <person name="LaButti K."/>
            <person name="Lapidus A."/>
            <person name="Lucas S."/>
            <person name="Coutinho P."/>
            <person name="Gong Y."/>
            <person name="Samejima M."/>
            <person name="Mahadevan R."/>
            <person name="Abou-Zaid M."/>
            <person name="de Vries R.P."/>
            <person name="Igarashi K."/>
            <person name="Yadav J.S."/>
            <person name="Grigoriev I.V."/>
            <person name="Master E.R."/>
        </authorList>
    </citation>
    <scope>NUCLEOTIDE SEQUENCE [LARGE SCALE GENOMIC DNA]</scope>
    <source>
        <strain evidence="2 3">HHB-10118-sp</strain>
    </source>
</reference>
<sequence>MKQHIAMDTHFNRHFELRPHKCSHTKAEPGSLPTEAPEPCTFSSPDPSHLSKHRRKHSDLYMTLKATKAKQGYVSAPGSPASTFSFEETPALSDASSFPPSPGPDTPASSDWTLEGSPFPITHNLAPMQSTPPGVSNAALEEETVAFEAYPYHVTEPRFAPVHAPAHAPLQYGGFAVATVHDGPAAVHQQFQQFEQRSLSLQPHARQVSARFSSTSVPNSNATTFTSLPQYIGVPSVSVPLTMSHGQLVRQKRSTCGTRYARYYIPSAPRVGYPMPVADCTAAIDALPTVKVTPPSPEILPNSNPETFQEPYPDFPFDADASASYYTYRNLACNTGSYHDFNASATPNYTTFSSNVSANHAHDFSTNVAFAATHASNYPFNAHPNPGFDANLVSGLDAGGTWPACPLLESSYAAGTNAMAAEVAPQYRPCNEYPMNAQRYAPQDVLFTHALGDAQHMMQQMPFESLPELDPLGLALGPLGDIMTYQGGPGLLDGAPDFL</sequence>
<proteinExistence type="predicted"/>
<gene>
    <name evidence="2" type="ORF">PHACADRAFT_212814</name>
</gene>
<keyword evidence="3" id="KW-1185">Reference proteome</keyword>
<dbReference type="HOGENOM" id="CLU_546415_0_0_1"/>
<evidence type="ECO:0000256" key="1">
    <source>
        <dbReference type="SAM" id="MobiDB-lite"/>
    </source>
</evidence>
<organism evidence="2 3">
    <name type="scientific">Phanerochaete carnosa (strain HHB-10118-sp)</name>
    <name type="common">White-rot fungus</name>
    <name type="synonym">Peniophora carnosa</name>
    <dbReference type="NCBI Taxonomy" id="650164"/>
    <lineage>
        <taxon>Eukaryota</taxon>
        <taxon>Fungi</taxon>
        <taxon>Dikarya</taxon>
        <taxon>Basidiomycota</taxon>
        <taxon>Agaricomycotina</taxon>
        <taxon>Agaricomycetes</taxon>
        <taxon>Polyporales</taxon>
        <taxon>Phanerochaetaceae</taxon>
        <taxon>Phanerochaete</taxon>
    </lineage>
</organism>
<protein>
    <submittedName>
        <fullName evidence="2">Uncharacterized protein</fullName>
    </submittedName>
</protein>
<name>K5UMI4_PHACS</name>